<evidence type="ECO:0000256" key="2">
    <source>
        <dbReference type="ARBA" id="ARBA00023015"/>
    </source>
</evidence>
<feature type="region of interest" description="Disordered" evidence="6">
    <location>
        <begin position="104"/>
        <end position="254"/>
    </location>
</feature>
<dbReference type="PROSITE" id="PS50217">
    <property type="entry name" value="BZIP"/>
    <property type="match status" value="1"/>
</dbReference>
<comment type="similarity">
    <text evidence="1">Belongs to the bZIP family. NFIL3 subfamily.</text>
</comment>
<dbReference type="GO" id="GO:0006351">
    <property type="term" value="P:DNA-templated transcription"/>
    <property type="evidence" value="ECO:0007669"/>
    <property type="project" value="InterPro"/>
</dbReference>
<organism evidence="8 9">
    <name type="scientific">Menidia menidia</name>
    <name type="common">Atlantic silverside</name>
    <dbReference type="NCBI Taxonomy" id="238744"/>
    <lineage>
        <taxon>Eukaryota</taxon>
        <taxon>Metazoa</taxon>
        <taxon>Chordata</taxon>
        <taxon>Craniata</taxon>
        <taxon>Vertebrata</taxon>
        <taxon>Euteleostomi</taxon>
        <taxon>Actinopterygii</taxon>
        <taxon>Neopterygii</taxon>
        <taxon>Teleostei</taxon>
        <taxon>Neoteleostei</taxon>
        <taxon>Acanthomorphata</taxon>
        <taxon>Ovalentaria</taxon>
        <taxon>Atherinomorphae</taxon>
        <taxon>Atheriniformes</taxon>
        <taxon>Atherinopsidae</taxon>
        <taxon>Menidiinae</taxon>
        <taxon>Menidia</taxon>
    </lineage>
</organism>
<dbReference type="Pfam" id="PF07716">
    <property type="entry name" value="bZIP_2"/>
    <property type="match status" value="1"/>
</dbReference>
<dbReference type="SUPFAM" id="SSF57959">
    <property type="entry name" value="Leucine zipper domain"/>
    <property type="match status" value="1"/>
</dbReference>
<proteinExistence type="inferred from homology"/>
<dbReference type="InterPro" id="IPR004827">
    <property type="entry name" value="bZIP"/>
</dbReference>
<comment type="caution">
    <text evidence="8">The sequence shown here is derived from an EMBL/GenBank/DDBJ whole genome shotgun (WGS) entry which is preliminary data.</text>
</comment>
<dbReference type="InterPro" id="IPR010533">
    <property type="entry name" value="Vert_IL3-reg_TF"/>
</dbReference>
<gene>
    <name evidence="8" type="ORF">MMEN_LOCUS3898</name>
</gene>
<feature type="region of interest" description="Disordered" evidence="6">
    <location>
        <begin position="1"/>
        <end position="69"/>
    </location>
</feature>
<dbReference type="GO" id="GO:0003677">
    <property type="term" value="F:DNA binding"/>
    <property type="evidence" value="ECO:0007669"/>
    <property type="project" value="UniProtKB-KW"/>
</dbReference>
<dbReference type="PROSITE" id="PS00036">
    <property type="entry name" value="BZIP_BASIC"/>
    <property type="match status" value="1"/>
</dbReference>
<evidence type="ECO:0000313" key="8">
    <source>
        <dbReference type="EMBL" id="CAG5867099.1"/>
    </source>
</evidence>
<evidence type="ECO:0000259" key="7">
    <source>
        <dbReference type="PROSITE" id="PS50217"/>
    </source>
</evidence>
<feature type="compositionally biased region" description="Polar residues" evidence="6">
    <location>
        <begin position="185"/>
        <end position="194"/>
    </location>
</feature>
<keyword evidence="5" id="KW-0539">Nucleus</keyword>
<dbReference type="EMBL" id="CAJRST010003335">
    <property type="protein sequence ID" value="CAG5867099.1"/>
    <property type="molecule type" value="Genomic_DNA"/>
</dbReference>
<dbReference type="GO" id="GO:0003700">
    <property type="term" value="F:DNA-binding transcription factor activity"/>
    <property type="evidence" value="ECO:0007669"/>
    <property type="project" value="InterPro"/>
</dbReference>
<evidence type="ECO:0000256" key="3">
    <source>
        <dbReference type="ARBA" id="ARBA00023125"/>
    </source>
</evidence>
<dbReference type="InterPro" id="IPR046347">
    <property type="entry name" value="bZIP_sf"/>
</dbReference>
<keyword evidence="2" id="KW-0805">Transcription regulation</keyword>
<dbReference type="GO" id="GO:0005634">
    <property type="term" value="C:nucleus"/>
    <property type="evidence" value="ECO:0007669"/>
    <property type="project" value="InterPro"/>
</dbReference>
<feature type="compositionally biased region" description="Low complexity" evidence="6">
    <location>
        <begin position="7"/>
        <end position="16"/>
    </location>
</feature>
<feature type="compositionally biased region" description="Pro residues" evidence="6">
    <location>
        <begin position="109"/>
        <end position="122"/>
    </location>
</feature>
<dbReference type="Proteomes" id="UP000677803">
    <property type="component" value="Unassembled WGS sequence"/>
</dbReference>
<dbReference type="SMART" id="SM00338">
    <property type="entry name" value="BRLZ"/>
    <property type="match status" value="1"/>
</dbReference>
<evidence type="ECO:0000256" key="6">
    <source>
        <dbReference type="SAM" id="MobiDB-lite"/>
    </source>
</evidence>
<dbReference type="InterPro" id="IPR047106">
    <property type="entry name" value="NFIL3-like_bZIP"/>
</dbReference>
<feature type="compositionally biased region" description="Basic and acidic residues" evidence="6">
    <location>
        <begin position="35"/>
        <end position="59"/>
    </location>
</feature>
<evidence type="ECO:0000256" key="4">
    <source>
        <dbReference type="ARBA" id="ARBA00023163"/>
    </source>
</evidence>
<dbReference type="PANTHER" id="PTHR15284:SF0">
    <property type="entry name" value="GH23983P"/>
    <property type="match status" value="1"/>
</dbReference>
<dbReference type="AlphaFoldDB" id="A0A8S4AE95"/>
<sequence>MGPHTDLLGPHTELLGPGPPPGPLRGKASCRRKREFIPEEKKDPQYWERRRKNNEAAKRSREKRRQSERVLGGRLLALGEENAALRAELRALKLRFGLLSSSAYARELQPPPPGPRSPPRGPPRGLGSPRSSEDEQRVPRGPPAPPGRSALPHKLRIKARGVSVKVEAPDPEYEGGAGPEPGQPLSEQVSSMQRWSPPHGPLLGPGPLQASGDMKHSSWGAQDLCVRPGGGGLRAAHTPGGSCSPRGPAGTGPL</sequence>
<evidence type="ECO:0000313" key="9">
    <source>
        <dbReference type="Proteomes" id="UP000677803"/>
    </source>
</evidence>
<reference evidence="8" key="1">
    <citation type="submission" date="2021-05" db="EMBL/GenBank/DDBJ databases">
        <authorList>
            <person name="Tigano A."/>
        </authorList>
    </citation>
    <scope>NUCLEOTIDE SEQUENCE</scope>
</reference>
<dbReference type="FunFam" id="1.20.5.170:FF:000025">
    <property type="entry name" value="nuclear factor interleukin-3-regulated protein-like"/>
    <property type="match status" value="1"/>
</dbReference>
<evidence type="ECO:0000256" key="1">
    <source>
        <dbReference type="ARBA" id="ARBA00006079"/>
    </source>
</evidence>
<dbReference type="GO" id="GO:0007623">
    <property type="term" value="P:circadian rhythm"/>
    <property type="evidence" value="ECO:0007669"/>
    <property type="project" value="InterPro"/>
</dbReference>
<protein>
    <submittedName>
        <fullName evidence="8">(Atlantic silverside) hypothetical protein</fullName>
    </submittedName>
</protein>
<keyword evidence="4" id="KW-0804">Transcription</keyword>
<accession>A0A8S4AE95</accession>
<dbReference type="Pfam" id="PF06529">
    <property type="entry name" value="Vert_IL3-reg_TF"/>
    <property type="match status" value="1"/>
</dbReference>
<dbReference type="InterPro" id="IPR047229">
    <property type="entry name" value="NFIL3-like"/>
</dbReference>
<keyword evidence="3" id="KW-0238">DNA-binding</keyword>
<dbReference type="PANTHER" id="PTHR15284">
    <property type="entry name" value="NUCLEAR FACTOR INTERLEUKIN-3-REGULATED PROTEIN"/>
    <property type="match status" value="1"/>
</dbReference>
<dbReference type="CDD" id="cd14694">
    <property type="entry name" value="bZIP_NFIL3"/>
    <property type="match status" value="1"/>
</dbReference>
<feature type="domain" description="BZIP" evidence="7">
    <location>
        <begin position="43"/>
        <end position="93"/>
    </location>
</feature>
<dbReference type="Gene3D" id="1.20.5.170">
    <property type="match status" value="1"/>
</dbReference>
<name>A0A8S4AE95_9TELE</name>
<evidence type="ECO:0000256" key="5">
    <source>
        <dbReference type="ARBA" id="ARBA00023242"/>
    </source>
</evidence>
<keyword evidence="9" id="KW-1185">Reference proteome</keyword>